<dbReference type="Gene3D" id="3.90.470.20">
    <property type="entry name" value="4'-phosphopantetheinyl transferase domain"/>
    <property type="match status" value="1"/>
</dbReference>
<dbReference type="InterPro" id="IPR008278">
    <property type="entry name" value="4-PPantetheinyl_Trfase_dom"/>
</dbReference>
<dbReference type="SUPFAM" id="SSF56214">
    <property type="entry name" value="4'-phosphopantetheinyl transferase"/>
    <property type="match status" value="2"/>
</dbReference>
<proteinExistence type="predicted"/>
<dbReference type="InterPro" id="IPR055066">
    <property type="entry name" value="AASDHPPT_N"/>
</dbReference>
<gene>
    <name evidence="5" type="ORF">DLAC_05450</name>
</gene>
<dbReference type="OMA" id="IHWCLKE"/>
<accession>A0A151ZFV7</accession>
<feature type="domain" description="4'-phosphopantetheinyl transferase N-terminal" evidence="4">
    <location>
        <begin position="17"/>
        <end position="134"/>
    </location>
</feature>
<dbReference type="GO" id="GO:0000287">
    <property type="term" value="F:magnesium ion binding"/>
    <property type="evidence" value="ECO:0007669"/>
    <property type="project" value="InterPro"/>
</dbReference>
<dbReference type="Proteomes" id="UP000076078">
    <property type="component" value="Unassembled WGS sequence"/>
</dbReference>
<dbReference type="Pfam" id="PF01648">
    <property type="entry name" value="ACPS"/>
    <property type="match status" value="1"/>
</dbReference>
<comment type="caution">
    <text evidence="5">The sequence shown here is derived from an EMBL/GenBank/DDBJ whole genome shotgun (WGS) entry which is preliminary data.</text>
</comment>
<dbReference type="FunCoup" id="A0A151ZFV7">
    <property type="interactions" value="246"/>
</dbReference>
<name>A0A151ZFV7_TIELA</name>
<evidence type="ECO:0000313" key="6">
    <source>
        <dbReference type="Proteomes" id="UP000076078"/>
    </source>
</evidence>
<dbReference type="InterPro" id="IPR037143">
    <property type="entry name" value="4-PPantetheinyl_Trfase_dom_sf"/>
</dbReference>
<dbReference type="EMBL" id="LODT01000028">
    <property type="protein sequence ID" value="KYQ92862.1"/>
    <property type="molecule type" value="Genomic_DNA"/>
</dbReference>
<evidence type="ECO:0000259" key="4">
    <source>
        <dbReference type="Pfam" id="PF22624"/>
    </source>
</evidence>
<dbReference type="STRING" id="361077.A0A151ZFV7"/>
<dbReference type="PANTHER" id="PTHR12215">
    <property type="entry name" value="PHOSPHOPANTETHEINE TRANSFERASE"/>
    <property type="match status" value="1"/>
</dbReference>
<reference evidence="5 6" key="1">
    <citation type="submission" date="2015-12" db="EMBL/GenBank/DDBJ databases">
        <title>Dictyostelia acquired genes for synthesis and detection of signals that induce cell-type specialization by lateral gene transfer from prokaryotes.</title>
        <authorList>
            <person name="Gloeckner G."/>
            <person name="Schaap P."/>
        </authorList>
    </citation>
    <scope>NUCLEOTIDE SEQUENCE [LARGE SCALE GENOMIC DNA]</scope>
    <source>
        <strain evidence="5 6">TK</strain>
    </source>
</reference>
<protein>
    <recommendedName>
        <fullName evidence="1">holo-[acyl-carrier-protein] synthase</fullName>
        <ecNumber evidence="1">2.7.8.7</ecNumber>
    </recommendedName>
</protein>
<evidence type="ECO:0000313" key="5">
    <source>
        <dbReference type="EMBL" id="KYQ92862.1"/>
    </source>
</evidence>
<keyword evidence="2 5" id="KW-0808">Transferase</keyword>
<evidence type="ECO:0000256" key="1">
    <source>
        <dbReference type="ARBA" id="ARBA00013172"/>
    </source>
</evidence>
<keyword evidence="6" id="KW-1185">Reference proteome</keyword>
<dbReference type="PANTHER" id="PTHR12215:SF10">
    <property type="entry name" value="L-AMINOADIPATE-SEMIALDEHYDE DEHYDROGENASE-PHOSPHOPANTETHEINYL TRANSFERASE"/>
    <property type="match status" value="1"/>
</dbReference>
<feature type="domain" description="4'-phosphopantetheinyl transferase" evidence="3">
    <location>
        <begin position="138"/>
        <end position="240"/>
    </location>
</feature>
<evidence type="ECO:0000256" key="2">
    <source>
        <dbReference type="ARBA" id="ARBA00022679"/>
    </source>
</evidence>
<evidence type="ECO:0000259" key="3">
    <source>
        <dbReference type="Pfam" id="PF01648"/>
    </source>
</evidence>
<dbReference type="OrthoDB" id="26719at2759"/>
<organism evidence="5 6">
    <name type="scientific">Tieghemostelium lacteum</name>
    <name type="common">Slime mold</name>
    <name type="synonym">Dictyostelium lacteum</name>
    <dbReference type="NCBI Taxonomy" id="361077"/>
    <lineage>
        <taxon>Eukaryota</taxon>
        <taxon>Amoebozoa</taxon>
        <taxon>Evosea</taxon>
        <taxon>Eumycetozoa</taxon>
        <taxon>Dictyostelia</taxon>
        <taxon>Dictyosteliales</taxon>
        <taxon>Raperosteliaceae</taxon>
        <taxon>Tieghemostelium</taxon>
    </lineage>
</organism>
<dbReference type="AlphaFoldDB" id="A0A151ZFV7"/>
<dbReference type="GO" id="GO:0008897">
    <property type="term" value="F:holo-[acyl-carrier-protein] synthase activity"/>
    <property type="evidence" value="ECO:0007669"/>
    <property type="project" value="UniProtKB-EC"/>
</dbReference>
<sequence length="283" mass="33145">MNQNDNFKIFLCNFNLWKPTENDWRNALLQLNDIEESTRIMRFQKPIKMPSGKTEWVKGKDNPCAKASLVGRRLMMDLVERMLSIPHNDQKFLRTSNNKPYLVNAIQNINNNNNNRNFNFNVSHDGDYTVIMGSLHIPIGIDIMRSKLPANYNESNIQEFFRSVESCFTELEWKNIRNQVSISNSITNFYRHWCLKESFIKTTGQGLEMDLKRLEFEIDRDKKSARLRIDGKLTDDYQFLVLELKPISVDVELHLVGICFQTSDKSIINLHDSILNSIETLKY</sequence>
<dbReference type="InParanoid" id="A0A151ZFV7"/>
<dbReference type="GO" id="GO:0019878">
    <property type="term" value="P:lysine biosynthetic process via aminoadipic acid"/>
    <property type="evidence" value="ECO:0007669"/>
    <property type="project" value="TreeGrafter"/>
</dbReference>
<dbReference type="GO" id="GO:0005829">
    <property type="term" value="C:cytosol"/>
    <property type="evidence" value="ECO:0007669"/>
    <property type="project" value="TreeGrafter"/>
</dbReference>
<dbReference type="InterPro" id="IPR050559">
    <property type="entry name" value="P-Pant_transferase_sf"/>
</dbReference>
<dbReference type="Pfam" id="PF22624">
    <property type="entry name" value="AASDHPPT_N"/>
    <property type="match status" value="1"/>
</dbReference>
<dbReference type="EC" id="2.7.8.7" evidence="1"/>